<dbReference type="Gene3D" id="3.40.50.620">
    <property type="entry name" value="HUPs"/>
    <property type="match status" value="1"/>
</dbReference>
<dbReference type="PANTHER" id="PTHR31964:SF55">
    <property type="entry name" value="USPA DOMAIN-CONTAINING PROTEIN"/>
    <property type="match status" value="1"/>
</dbReference>
<dbReference type="SUPFAM" id="SSF52402">
    <property type="entry name" value="Adenine nucleotide alpha hydrolases-like"/>
    <property type="match status" value="1"/>
</dbReference>
<evidence type="ECO:0000313" key="2">
    <source>
        <dbReference type="EMBL" id="KAK4764890.1"/>
    </source>
</evidence>
<dbReference type="Proteomes" id="UP001346149">
    <property type="component" value="Unassembled WGS sequence"/>
</dbReference>
<comment type="caution">
    <text evidence="2">The sequence shown here is derived from an EMBL/GenBank/DDBJ whole genome shotgun (WGS) entry which is preliminary data.</text>
</comment>
<evidence type="ECO:0000313" key="3">
    <source>
        <dbReference type="Proteomes" id="UP001346149"/>
    </source>
</evidence>
<dbReference type="Pfam" id="PF00582">
    <property type="entry name" value="Usp"/>
    <property type="match status" value="1"/>
</dbReference>
<keyword evidence="3" id="KW-1185">Reference proteome</keyword>
<protein>
    <recommendedName>
        <fullName evidence="1">UspA domain-containing protein</fullName>
    </recommendedName>
</protein>
<organism evidence="2 3">
    <name type="scientific">Trapa natans</name>
    <name type="common">Water chestnut</name>
    <dbReference type="NCBI Taxonomy" id="22666"/>
    <lineage>
        <taxon>Eukaryota</taxon>
        <taxon>Viridiplantae</taxon>
        <taxon>Streptophyta</taxon>
        <taxon>Embryophyta</taxon>
        <taxon>Tracheophyta</taxon>
        <taxon>Spermatophyta</taxon>
        <taxon>Magnoliopsida</taxon>
        <taxon>eudicotyledons</taxon>
        <taxon>Gunneridae</taxon>
        <taxon>Pentapetalae</taxon>
        <taxon>rosids</taxon>
        <taxon>malvids</taxon>
        <taxon>Myrtales</taxon>
        <taxon>Lythraceae</taxon>
        <taxon>Trapa</taxon>
    </lineage>
</organism>
<dbReference type="EMBL" id="JAXQNO010000023">
    <property type="protein sequence ID" value="KAK4764890.1"/>
    <property type="molecule type" value="Genomic_DNA"/>
</dbReference>
<reference evidence="2 3" key="1">
    <citation type="journal article" date="2023" name="Hortic Res">
        <title>Pangenome of water caltrop reveals structural variations and asymmetric subgenome divergence after allopolyploidization.</title>
        <authorList>
            <person name="Zhang X."/>
            <person name="Chen Y."/>
            <person name="Wang L."/>
            <person name="Yuan Y."/>
            <person name="Fang M."/>
            <person name="Shi L."/>
            <person name="Lu R."/>
            <person name="Comes H.P."/>
            <person name="Ma Y."/>
            <person name="Chen Y."/>
            <person name="Huang G."/>
            <person name="Zhou Y."/>
            <person name="Zheng Z."/>
            <person name="Qiu Y."/>
        </authorList>
    </citation>
    <scope>NUCLEOTIDE SEQUENCE [LARGE SCALE GENOMIC DNA]</scope>
    <source>
        <strain evidence="2">F231</strain>
    </source>
</reference>
<proteinExistence type="predicted"/>
<dbReference type="PANTHER" id="PTHR31964">
    <property type="entry name" value="ADENINE NUCLEOTIDE ALPHA HYDROLASES-LIKE SUPERFAMILY PROTEIN"/>
    <property type="match status" value="1"/>
</dbReference>
<evidence type="ECO:0000259" key="1">
    <source>
        <dbReference type="Pfam" id="PF00582"/>
    </source>
</evidence>
<dbReference type="InterPro" id="IPR014729">
    <property type="entry name" value="Rossmann-like_a/b/a_fold"/>
</dbReference>
<feature type="domain" description="UspA" evidence="1">
    <location>
        <begin position="25"/>
        <end position="158"/>
    </location>
</feature>
<dbReference type="CDD" id="cd23659">
    <property type="entry name" value="USP_At3g01520-like"/>
    <property type="match status" value="1"/>
</dbReference>
<dbReference type="AlphaFoldDB" id="A0AAN7KKX4"/>
<sequence length="189" mass="20873">MADHEQLPVSANLAFTAESDHSRERKVMVSIDESDSSHYALMWVLDNLKESISSTPLVIFTAQPPAKSTYSFAASLSSARMYTVSSAPDFVDSVKENQKKFAIALLAKAKEICASRGVLAETVTEEGDPKSAICDAVEKHSITLLVMGERGLGKIKRFSRYTYDFVFFSLPQGLTDMLNVLMDYMLLLS</sequence>
<gene>
    <name evidence="2" type="ORF">SAY86_025980</name>
</gene>
<accession>A0AAN7KKX4</accession>
<name>A0AAN7KKX4_TRANT</name>
<dbReference type="InterPro" id="IPR006016">
    <property type="entry name" value="UspA"/>
</dbReference>